<accession>A0ABU1XR59</accession>
<sequence length="121" mass="12848">MTKVKSMIRVLPANVVFAALPGERVVDAVRRAGYRLPYACRRGGCGACLAWLEVGVVDYLSPVADELLEAAHTDRSSGRPCLPCQAVPRGDITIRLEEGCRLVRIFGGGTDFAADDGAAGD</sequence>
<reference evidence="2 3" key="1">
    <citation type="submission" date="2023-07" db="EMBL/GenBank/DDBJ databases">
        <title>Sorghum-associated microbial communities from plants grown in Nebraska, USA.</title>
        <authorList>
            <person name="Schachtman D."/>
        </authorList>
    </citation>
    <scope>NUCLEOTIDE SEQUENCE [LARGE SCALE GENOMIC DNA]</scope>
    <source>
        <strain evidence="2 3">4272</strain>
    </source>
</reference>
<dbReference type="Proteomes" id="UP001251217">
    <property type="component" value="Unassembled WGS sequence"/>
</dbReference>
<protein>
    <submittedName>
        <fullName evidence="2">CDP-4-dehydro-6-deoxyglucose reductase</fullName>
        <ecNumber evidence="2">1.17.1.1</ecNumber>
    </submittedName>
</protein>
<dbReference type="InterPro" id="IPR036010">
    <property type="entry name" value="2Fe-2S_ferredoxin-like_sf"/>
</dbReference>
<dbReference type="PROSITE" id="PS51085">
    <property type="entry name" value="2FE2S_FER_2"/>
    <property type="match status" value="1"/>
</dbReference>
<dbReference type="RefSeq" id="WP_310408553.1">
    <property type="nucleotide sequence ID" value="NZ_JAVDWW010000019.1"/>
</dbReference>
<keyword evidence="2" id="KW-0560">Oxidoreductase</keyword>
<name>A0ABU1XR59_9NOCA</name>
<dbReference type="GO" id="GO:0047099">
    <property type="term" value="F:CDP-4-dehydro-6-deoxyglucose reductase activity"/>
    <property type="evidence" value="ECO:0007669"/>
    <property type="project" value="UniProtKB-EC"/>
</dbReference>
<evidence type="ECO:0000259" key="1">
    <source>
        <dbReference type="PROSITE" id="PS51085"/>
    </source>
</evidence>
<feature type="domain" description="2Fe-2S ferredoxin-type" evidence="1">
    <location>
        <begin position="6"/>
        <end position="100"/>
    </location>
</feature>
<dbReference type="InterPro" id="IPR001041">
    <property type="entry name" value="2Fe-2S_ferredoxin-type"/>
</dbReference>
<dbReference type="Gene3D" id="3.10.20.30">
    <property type="match status" value="1"/>
</dbReference>
<proteinExistence type="predicted"/>
<dbReference type="PROSITE" id="PS00197">
    <property type="entry name" value="2FE2S_FER_1"/>
    <property type="match status" value="1"/>
</dbReference>
<dbReference type="CDD" id="cd00207">
    <property type="entry name" value="fer2"/>
    <property type="match status" value="1"/>
</dbReference>
<dbReference type="InterPro" id="IPR012675">
    <property type="entry name" value="Beta-grasp_dom_sf"/>
</dbReference>
<gene>
    <name evidence="2" type="ORF">J2W56_006819</name>
</gene>
<dbReference type="InterPro" id="IPR006058">
    <property type="entry name" value="2Fe2S_fd_BS"/>
</dbReference>
<comment type="caution">
    <text evidence="2">The sequence shown here is derived from an EMBL/GenBank/DDBJ whole genome shotgun (WGS) entry which is preliminary data.</text>
</comment>
<dbReference type="Pfam" id="PF00111">
    <property type="entry name" value="Fer2"/>
    <property type="match status" value="1"/>
</dbReference>
<dbReference type="EC" id="1.17.1.1" evidence="2"/>
<organism evidence="2 3">
    <name type="scientific">Nocardia kruczakiae</name>
    <dbReference type="NCBI Taxonomy" id="261477"/>
    <lineage>
        <taxon>Bacteria</taxon>
        <taxon>Bacillati</taxon>
        <taxon>Actinomycetota</taxon>
        <taxon>Actinomycetes</taxon>
        <taxon>Mycobacteriales</taxon>
        <taxon>Nocardiaceae</taxon>
        <taxon>Nocardia</taxon>
    </lineage>
</organism>
<dbReference type="EMBL" id="JAVDWW010000019">
    <property type="protein sequence ID" value="MDR7173053.1"/>
    <property type="molecule type" value="Genomic_DNA"/>
</dbReference>
<keyword evidence="3" id="KW-1185">Reference proteome</keyword>
<evidence type="ECO:0000313" key="2">
    <source>
        <dbReference type="EMBL" id="MDR7173053.1"/>
    </source>
</evidence>
<evidence type="ECO:0000313" key="3">
    <source>
        <dbReference type="Proteomes" id="UP001251217"/>
    </source>
</evidence>
<dbReference type="SUPFAM" id="SSF54292">
    <property type="entry name" value="2Fe-2S ferredoxin-like"/>
    <property type="match status" value="1"/>
</dbReference>